<evidence type="ECO:0000256" key="7">
    <source>
        <dbReference type="SAM" id="Phobius"/>
    </source>
</evidence>
<evidence type="ECO:0000256" key="1">
    <source>
        <dbReference type="ARBA" id="ARBA00004429"/>
    </source>
</evidence>
<dbReference type="AlphaFoldDB" id="A0A5D3J123"/>
<reference evidence="8 9" key="1">
    <citation type="submission" date="2019-08" db="EMBL/GenBank/DDBJ databases">
        <title>Phenotypic and genetic characterization of extended-spectrum b-lactamase-producing hypermucoviscous Klebsiella pneumoniae from Chile.</title>
        <authorList>
            <person name="Morales-Leon F."/>
            <person name="Caro C."/>
            <person name="Opazo-Capurro A."/>
            <person name="Lincopan N."/>
            <person name="Dominguez-Yevenes M."/>
            <person name="Lima C."/>
            <person name="Bello-Toledo H."/>
            <person name="Gonzalez-Rocha G."/>
        </authorList>
    </citation>
    <scope>NUCLEOTIDE SEQUENCE [LARGE SCALE GENOMIC DNA]</scope>
    <source>
        <strain evidence="8 9">UCO-494</strain>
    </source>
</reference>
<dbReference type="InterPro" id="IPR023171">
    <property type="entry name" value="Na/H_antiporter_dom_sf"/>
</dbReference>
<proteinExistence type="predicted"/>
<evidence type="ECO:0000313" key="9">
    <source>
        <dbReference type="Proteomes" id="UP000322977"/>
    </source>
</evidence>
<sequence length="109" mass="11549">MSEVPSAFFSSPAAGGIVLIIASAAAIIVANSPLREGYEVFLKYNAAGLSVEHWINDALMAVFFMMVGLEIKRELLTGQLATWGQRALPGFAALGGMAVPAAIYVWFNA</sequence>
<accession>A0A5D3J123</accession>
<dbReference type="Gene3D" id="1.20.1530.10">
    <property type="entry name" value="Na+/H+ antiporter like domain"/>
    <property type="match status" value="1"/>
</dbReference>
<evidence type="ECO:0000256" key="4">
    <source>
        <dbReference type="ARBA" id="ARBA00022989"/>
    </source>
</evidence>
<dbReference type="Proteomes" id="UP000322977">
    <property type="component" value="Unassembled WGS sequence"/>
</dbReference>
<feature type="transmembrane region" description="Helical" evidence="7">
    <location>
        <begin position="12"/>
        <end position="34"/>
    </location>
</feature>
<protein>
    <submittedName>
        <fullName evidence="8">Na(+)/H(+) antiporter NhaA</fullName>
    </submittedName>
</protein>
<dbReference type="Pfam" id="PF06965">
    <property type="entry name" value="Na_H_antiport_1"/>
    <property type="match status" value="1"/>
</dbReference>
<evidence type="ECO:0000313" key="8">
    <source>
        <dbReference type="EMBL" id="TYL64242.1"/>
    </source>
</evidence>
<keyword evidence="6" id="KW-0813">Transport</keyword>
<dbReference type="GO" id="GO:0015385">
    <property type="term" value="F:sodium:proton antiporter activity"/>
    <property type="evidence" value="ECO:0007669"/>
    <property type="project" value="TreeGrafter"/>
</dbReference>
<keyword evidence="6" id="KW-0915">Sodium</keyword>
<feature type="non-terminal residue" evidence="8">
    <location>
        <position position="109"/>
    </location>
</feature>
<evidence type="ECO:0000256" key="2">
    <source>
        <dbReference type="ARBA" id="ARBA00022475"/>
    </source>
</evidence>
<comment type="subcellular location">
    <subcellularLocation>
        <location evidence="1">Cell inner membrane</location>
        <topology evidence="1">Multi-pass membrane protein</topology>
    </subcellularLocation>
</comment>
<organism evidence="8 9">
    <name type="scientific">Klebsiella pneumoniae</name>
    <dbReference type="NCBI Taxonomy" id="573"/>
    <lineage>
        <taxon>Bacteria</taxon>
        <taxon>Pseudomonadati</taxon>
        <taxon>Pseudomonadota</taxon>
        <taxon>Gammaproteobacteria</taxon>
        <taxon>Enterobacterales</taxon>
        <taxon>Enterobacteriaceae</taxon>
        <taxon>Klebsiella/Raoultella group</taxon>
        <taxon>Klebsiella</taxon>
        <taxon>Klebsiella pneumoniae complex</taxon>
    </lineage>
</organism>
<name>A0A5D3J123_KLEPN</name>
<dbReference type="InterPro" id="IPR004670">
    <property type="entry name" value="NhaA"/>
</dbReference>
<comment type="caution">
    <text evidence="8">The sequence shown here is derived from an EMBL/GenBank/DDBJ whole genome shotgun (WGS) entry which is preliminary data.</text>
</comment>
<dbReference type="GO" id="GO:0005886">
    <property type="term" value="C:plasma membrane"/>
    <property type="evidence" value="ECO:0007669"/>
    <property type="project" value="UniProtKB-SubCell"/>
</dbReference>
<dbReference type="GO" id="GO:0006885">
    <property type="term" value="P:regulation of pH"/>
    <property type="evidence" value="ECO:0007669"/>
    <property type="project" value="InterPro"/>
</dbReference>
<keyword evidence="3 7" id="KW-0812">Transmembrane</keyword>
<gene>
    <name evidence="8" type="primary">nhaA</name>
    <name evidence="8" type="ORF">FXN67_32960</name>
</gene>
<keyword evidence="5 7" id="KW-0472">Membrane</keyword>
<keyword evidence="2" id="KW-1003">Cell membrane</keyword>
<evidence type="ECO:0000256" key="6">
    <source>
        <dbReference type="ARBA" id="ARBA00023201"/>
    </source>
</evidence>
<evidence type="ECO:0000256" key="3">
    <source>
        <dbReference type="ARBA" id="ARBA00022692"/>
    </source>
</evidence>
<dbReference type="PANTHER" id="PTHR30341">
    <property type="entry name" value="SODIUM ION/PROTON ANTIPORTER NHAA-RELATED"/>
    <property type="match status" value="1"/>
</dbReference>
<keyword evidence="6" id="KW-0739">Sodium transport</keyword>
<dbReference type="EMBL" id="VSSY01000261">
    <property type="protein sequence ID" value="TYL64242.1"/>
    <property type="molecule type" value="Genomic_DNA"/>
</dbReference>
<dbReference type="PANTHER" id="PTHR30341:SF0">
    <property type="entry name" value="NA(+)_H(+) ANTIPORTER NHAA"/>
    <property type="match status" value="1"/>
</dbReference>
<evidence type="ECO:0000256" key="5">
    <source>
        <dbReference type="ARBA" id="ARBA00023136"/>
    </source>
</evidence>
<keyword evidence="6" id="KW-0406">Ion transport</keyword>
<dbReference type="RefSeq" id="WP_187423746.1">
    <property type="nucleotide sequence ID" value="NZ_CAWOYW010000179.1"/>
</dbReference>
<feature type="transmembrane region" description="Helical" evidence="7">
    <location>
        <begin position="83"/>
        <end position="107"/>
    </location>
</feature>
<keyword evidence="4 7" id="KW-1133">Transmembrane helix</keyword>